<dbReference type="OrthoDB" id="10040854at2759"/>
<dbReference type="Pfam" id="PF13181">
    <property type="entry name" value="TPR_8"/>
    <property type="match status" value="2"/>
</dbReference>
<accession>A0A815UYI1</accession>
<dbReference type="InterPro" id="IPR011990">
    <property type="entry name" value="TPR-like_helical_dom_sf"/>
</dbReference>
<keyword evidence="2 3" id="KW-0802">TPR repeat</keyword>
<keyword evidence="1" id="KW-0677">Repeat</keyword>
<dbReference type="Gene3D" id="1.25.40.10">
    <property type="entry name" value="Tetratricopeptide repeat domain"/>
    <property type="match status" value="5"/>
</dbReference>
<evidence type="ECO:0000256" key="3">
    <source>
        <dbReference type="PROSITE-ProRule" id="PRU00339"/>
    </source>
</evidence>
<feature type="repeat" description="TPR" evidence="3">
    <location>
        <begin position="770"/>
        <end position="803"/>
    </location>
</feature>
<dbReference type="Gene3D" id="3.90.176.10">
    <property type="entry name" value="Toxin ADP-ribosyltransferase, Chain A, domain 1"/>
    <property type="match status" value="1"/>
</dbReference>
<feature type="repeat" description="TPR" evidence="3">
    <location>
        <begin position="1013"/>
        <end position="1046"/>
    </location>
</feature>
<feature type="repeat" description="TPR" evidence="3">
    <location>
        <begin position="518"/>
        <end position="551"/>
    </location>
</feature>
<dbReference type="Pfam" id="PF13374">
    <property type="entry name" value="TPR_10"/>
    <property type="match status" value="2"/>
</dbReference>
<feature type="repeat" description="TPR" evidence="3">
    <location>
        <begin position="853"/>
        <end position="886"/>
    </location>
</feature>
<feature type="repeat" description="TPR" evidence="3">
    <location>
        <begin position="1093"/>
        <end position="1126"/>
    </location>
</feature>
<evidence type="ECO:0000313" key="4">
    <source>
        <dbReference type="EMBL" id="CAF1523492.1"/>
    </source>
</evidence>
<dbReference type="EMBL" id="CAJNOQ010024075">
    <property type="protein sequence ID" value="CAF1523492.1"/>
    <property type="molecule type" value="Genomic_DNA"/>
</dbReference>
<feature type="repeat" description="TPR" evidence="3">
    <location>
        <begin position="560"/>
        <end position="593"/>
    </location>
</feature>
<dbReference type="Pfam" id="PF13424">
    <property type="entry name" value="TPR_12"/>
    <property type="match status" value="3"/>
</dbReference>
<dbReference type="EMBL" id="CAJOBC010089637">
    <property type="protein sequence ID" value="CAF4382620.1"/>
    <property type="molecule type" value="Genomic_DNA"/>
</dbReference>
<feature type="non-terminal residue" evidence="4">
    <location>
        <position position="1195"/>
    </location>
</feature>
<keyword evidence="6" id="KW-1185">Reference proteome</keyword>
<proteinExistence type="predicted"/>
<dbReference type="AlphaFoldDB" id="A0A815UYI1"/>
<dbReference type="PANTHER" id="PTHR45641">
    <property type="entry name" value="TETRATRICOPEPTIDE REPEAT PROTEIN (AFU_ORTHOLOGUE AFUA_6G03870)"/>
    <property type="match status" value="1"/>
</dbReference>
<dbReference type="InterPro" id="IPR019734">
    <property type="entry name" value="TPR_rpt"/>
</dbReference>
<reference evidence="4" key="1">
    <citation type="submission" date="2021-02" db="EMBL/GenBank/DDBJ databases">
        <authorList>
            <person name="Nowell W R."/>
        </authorList>
    </citation>
    <scope>NUCLEOTIDE SEQUENCE</scope>
</reference>
<dbReference type="SMART" id="SM00671">
    <property type="entry name" value="SEL1"/>
    <property type="match status" value="7"/>
</dbReference>
<comment type="caution">
    <text evidence="4">The sequence shown here is derived from an EMBL/GenBank/DDBJ whole genome shotgun (WGS) entry which is preliminary data.</text>
</comment>
<dbReference type="SUPFAM" id="SSF48452">
    <property type="entry name" value="TPR-like"/>
    <property type="match status" value="3"/>
</dbReference>
<dbReference type="PANTHER" id="PTHR45641:SF1">
    <property type="entry name" value="AAA+ ATPASE DOMAIN-CONTAINING PROTEIN"/>
    <property type="match status" value="1"/>
</dbReference>
<evidence type="ECO:0000313" key="6">
    <source>
        <dbReference type="Proteomes" id="UP000663829"/>
    </source>
</evidence>
<protein>
    <submittedName>
        <fullName evidence="4">Uncharacterized protein</fullName>
    </submittedName>
</protein>
<feature type="repeat" description="TPR" evidence="3">
    <location>
        <begin position="686"/>
        <end position="719"/>
    </location>
</feature>
<gene>
    <name evidence="4" type="ORF">GPM918_LOCUS37663</name>
    <name evidence="5" type="ORF">SRO942_LOCUS38437</name>
</gene>
<dbReference type="Proteomes" id="UP000663829">
    <property type="component" value="Unassembled WGS sequence"/>
</dbReference>
<dbReference type="InterPro" id="IPR006597">
    <property type="entry name" value="Sel1-like"/>
</dbReference>
<evidence type="ECO:0000313" key="5">
    <source>
        <dbReference type="EMBL" id="CAF4382620.1"/>
    </source>
</evidence>
<evidence type="ECO:0000256" key="2">
    <source>
        <dbReference type="ARBA" id="ARBA00022803"/>
    </source>
</evidence>
<dbReference type="SUPFAM" id="SSF56399">
    <property type="entry name" value="ADP-ribosylation"/>
    <property type="match status" value="1"/>
</dbReference>
<feature type="repeat" description="TPR" evidence="3">
    <location>
        <begin position="975"/>
        <end position="1008"/>
    </location>
</feature>
<sequence length="1195" mass="138432">MSKSIRKQRKRASKVRSIRASTRLHEHLLQMAGLLVSSESTKQTSDVISTNQHRKRKISLTDTVRSKRSKTKSTYNYDGGSIQIAWLDIKNNDYLVHKACLHLIANYLKLFNNIDSFIGYLLPVDNSNKKKVILVLSGTQGREVVPLVYELSHIFSVYIFCKNKKKHEGWTQNYSDKIKGVFIDKYELIAQLNADVMFYSRTIPMSIVPSLNFDIGEMSFRNLNKEQASFVWYQILIEILKCIPSTSVSNNDLLTDCRLEYMDNITELDKIQKFEDTYNSDSVIEWYLRDTFLYRLLNKALRTKNLVVIFKFRFVLIDLHNHLAQLHGAYTDTLKSQTLTMSELIVFHGQGLTFDELHSLKDNINGRLSMNSFLSTSTSRETALLSAGDGSGRPIIESVFFEIHCPVENFVKKPFANIQQYTYLKTKDEILFTIGTIFHIDCVERLTEQIWHVKLTLCNGENDWNPNELFDNLKTNTDTAFKISVLTDLLLNMNEIDKAKDFYDMILKDFPFDHSDRISVKNNIGKIHLFEGNYSAALKCFKQVLKINQKLKPQDFSSISSIMNNIGCVYRELCNYSQSIRYFRKAHRIQKSNLYNNKSELVETFSNLGIAHMCLSNYPLALKYHEKAKQIRINCFSETHPDLGNIFNNIGETYLSKGCLKAARINLEKGLEIRLKSLNDDHPSLAITYKNLGTIYDHNNNLEKALEYYKRSMDISFKSTQNDHPNLARTYSSIAQCYNMLDNFNAALFYHKKALRIRLKSLPICYSDIITSYINIGSLYTYQAKYKLALKYLKKAIVQSSPSTNKELVAYIYYTLGTLYEFKSNSDIAIKYYKRAISLECECNQSNTIPNLATIYISLGEFYLENDDTTNALIQFEKALEIGENCLEIDDSTIRLVLPYIVKVFQIKKDYATALEHITKLLNIAQKDLCTTSDDLATIYFNIGYINYCKYNNKKAIRNYRKALKYASPTSPKIGELYYGLALIYDDRKDLNVALRNYKNALQFFSNSDDFSASIYNNIGAIYYLKHDYKRALWNYYKALTVIEIDSELASILYYNMALIDDIKKDYINALYSYEAVLETIKNHRVENEDLLIKTYNNMGGIYKQISNYEEELNCYRKVVNLELNSNKVSKNYELIATTYSNLSIIYFRQYNFSSALQGFEEALRIASKSLTSDHPHIPEYRNYIALTKKYLQSK</sequence>
<feature type="repeat" description="TPR" evidence="3">
    <location>
        <begin position="810"/>
        <end position="843"/>
    </location>
</feature>
<dbReference type="SMART" id="SM00028">
    <property type="entry name" value="TPR"/>
    <property type="match status" value="15"/>
</dbReference>
<name>A0A815UYI1_9BILA</name>
<dbReference type="Proteomes" id="UP000681722">
    <property type="component" value="Unassembled WGS sequence"/>
</dbReference>
<evidence type="ECO:0000256" key="1">
    <source>
        <dbReference type="ARBA" id="ARBA00022737"/>
    </source>
</evidence>
<dbReference type="PROSITE" id="PS50005">
    <property type="entry name" value="TPR"/>
    <property type="match status" value="10"/>
</dbReference>
<feature type="repeat" description="TPR" evidence="3">
    <location>
        <begin position="1137"/>
        <end position="1170"/>
    </location>
</feature>
<organism evidence="4 6">
    <name type="scientific">Didymodactylos carnosus</name>
    <dbReference type="NCBI Taxonomy" id="1234261"/>
    <lineage>
        <taxon>Eukaryota</taxon>
        <taxon>Metazoa</taxon>
        <taxon>Spiralia</taxon>
        <taxon>Gnathifera</taxon>
        <taxon>Rotifera</taxon>
        <taxon>Eurotatoria</taxon>
        <taxon>Bdelloidea</taxon>
        <taxon>Philodinida</taxon>
        <taxon>Philodinidae</taxon>
        <taxon>Didymodactylos</taxon>
    </lineage>
</organism>